<dbReference type="InterPro" id="IPR008918">
    <property type="entry name" value="HhH2"/>
</dbReference>
<comment type="caution">
    <text evidence="13">The sequence shown here is derived from an EMBL/GenBank/DDBJ whole genome shotgun (WGS) entry which is preliminary data.</text>
</comment>
<evidence type="ECO:0000259" key="11">
    <source>
        <dbReference type="SMART" id="SM00475"/>
    </source>
</evidence>
<dbReference type="SMART" id="SM00279">
    <property type="entry name" value="HhH2"/>
    <property type="match status" value="1"/>
</dbReference>
<comment type="catalytic activity">
    <reaction evidence="10">
        <text>DNA(n) + a 2'-deoxyribonucleoside 5'-triphosphate = DNA(n+1) + diphosphate</text>
        <dbReference type="Rhea" id="RHEA:22508"/>
        <dbReference type="Rhea" id="RHEA-COMP:17339"/>
        <dbReference type="Rhea" id="RHEA-COMP:17340"/>
        <dbReference type="ChEBI" id="CHEBI:33019"/>
        <dbReference type="ChEBI" id="CHEBI:61560"/>
        <dbReference type="ChEBI" id="CHEBI:173112"/>
        <dbReference type="EC" id="2.7.7.7"/>
    </reaction>
</comment>
<dbReference type="GO" id="GO:0003677">
    <property type="term" value="F:DNA binding"/>
    <property type="evidence" value="ECO:0007669"/>
    <property type="project" value="UniProtKB-KW"/>
</dbReference>
<dbReference type="Proteomes" id="UP000176511">
    <property type="component" value="Unassembled WGS sequence"/>
</dbReference>
<dbReference type="InterPro" id="IPR043502">
    <property type="entry name" value="DNA/RNA_pol_sf"/>
</dbReference>
<dbReference type="Pfam" id="PF00476">
    <property type="entry name" value="DNA_pol_A"/>
    <property type="match status" value="1"/>
</dbReference>
<feature type="domain" description="DNA-directed DNA polymerase family A palm" evidence="12">
    <location>
        <begin position="536"/>
        <end position="746"/>
    </location>
</feature>
<evidence type="ECO:0000256" key="8">
    <source>
        <dbReference type="ARBA" id="ARBA00023125"/>
    </source>
</evidence>
<dbReference type="InterPro" id="IPR002298">
    <property type="entry name" value="DNA_polymerase_A"/>
</dbReference>
<comment type="similarity">
    <text evidence="1">Belongs to the DNA polymerase type-A family.</text>
</comment>
<dbReference type="FunFam" id="1.10.150.20:FF:000002">
    <property type="entry name" value="DNA polymerase I"/>
    <property type="match status" value="1"/>
</dbReference>
<dbReference type="AlphaFoldDB" id="A0A1F6DJB8"/>
<name>A0A1F6DJB8_9BACT</name>
<dbReference type="InterPro" id="IPR019760">
    <property type="entry name" value="DNA-dir_DNA_pol_A_CS"/>
</dbReference>
<keyword evidence="7" id="KW-0239">DNA-directed DNA polymerase</keyword>
<dbReference type="SMART" id="SM00482">
    <property type="entry name" value="POLAc"/>
    <property type="match status" value="1"/>
</dbReference>
<proteinExistence type="inferred from homology"/>
<dbReference type="InterPro" id="IPR020045">
    <property type="entry name" value="DNA_polI_H3TH"/>
</dbReference>
<keyword evidence="3" id="KW-0808">Transferase</keyword>
<dbReference type="CDD" id="cd09859">
    <property type="entry name" value="PIN_53EXO"/>
    <property type="match status" value="1"/>
</dbReference>
<dbReference type="SUPFAM" id="SSF47807">
    <property type="entry name" value="5' to 3' exonuclease, C-terminal subdomain"/>
    <property type="match status" value="1"/>
</dbReference>
<dbReference type="PANTHER" id="PTHR10133">
    <property type="entry name" value="DNA POLYMERASE I"/>
    <property type="match status" value="1"/>
</dbReference>
<dbReference type="GO" id="GO:0008409">
    <property type="term" value="F:5'-3' exonuclease activity"/>
    <property type="evidence" value="ECO:0007669"/>
    <property type="project" value="InterPro"/>
</dbReference>
<keyword evidence="8" id="KW-0238">DNA-binding</keyword>
<evidence type="ECO:0000313" key="14">
    <source>
        <dbReference type="Proteomes" id="UP000176511"/>
    </source>
</evidence>
<keyword evidence="4" id="KW-0548">Nucleotidyltransferase</keyword>
<dbReference type="InterPro" id="IPR001098">
    <property type="entry name" value="DNA-dir_DNA_pol_A_palm_dom"/>
</dbReference>
<dbReference type="Gene3D" id="3.30.70.370">
    <property type="match status" value="1"/>
</dbReference>
<dbReference type="CDD" id="cd08637">
    <property type="entry name" value="DNA_pol_A_pol_I_C"/>
    <property type="match status" value="1"/>
</dbReference>
<dbReference type="SUPFAM" id="SSF88723">
    <property type="entry name" value="PIN domain-like"/>
    <property type="match status" value="1"/>
</dbReference>
<dbReference type="EC" id="2.7.7.7" evidence="2"/>
<keyword evidence="6" id="KW-0227">DNA damage</keyword>
<dbReference type="Gene3D" id="1.10.150.20">
    <property type="entry name" value="5' to 3' exonuclease, C-terminal subdomain"/>
    <property type="match status" value="2"/>
</dbReference>
<dbReference type="PRINTS" id="PR00868">
    <property type="entry name" value="DNAPOLI"/>
</dbReference>
<dbReference type="InterPro" id="IPR036279">
    <property type="entry name" value="5-3_exonuclease_C_sf"/>
</dbReference>
<dbReference type="Pfam" id="PF02739">
    <property type="entry name" value="5_3_exonuc_N"/>
    <property type="match status" value="1"/>
</dbReference>
<dbReference type="CDD" id="cd09898">
    <property type="entry name" value="H3TH_53EXO"/>
    <property type="match status" value="1"/>
</dbReference>
<evidence type="ECO:0000256" key="5">
    <source>
        <dbReference type="ARBA" id="ARBA00022705"/>
    </source>
</evidence>
<dbReference type="Gene3D" id="1.20.1060.10">
    <property type="entry name" value="Taq DNA Polymerase, Chain T, domain 4"/>
    <property type="match status" value="1"/>
</dbReference>
<evidence type="ECO:0000256" key="7">
    <source>
        <dbReference type="ARBA" id="ARBA00022932"/>
    </source>
</evidence>
<sequence>MATTKKTRLVLLDAHAIIHRAYHALPGLTAPNGDPVGALYGVITMVLKIAQELSPDYLVACFDLPQPTHRHEAYEAYKGTRHALEQDLIVQLERTKDLMDVFGIPRYECAGYEADDLLGTIAEQMRAHEDVEIIIASGDMDTLQLVEKKRVQVYTLKKGINDTILYDEVAVKTRFGFGPLLIPDYKGLRGDPSDNIPGIKGIGEKTATTLITTFGDLDKMYKKLAKDDAPFREVKITPRIIGLLREGEDEARFSKVLATISRDAPITFELPEGVWRESVDSEKVITWCAELGFRSLIPRLSQAFEAVQDVTEEEFTDDELEETALALWLLVSDHTNPSKDDVVAYGRTRGVIGVQASREQILKDLAETPMQKVFVEIEQPLRAVLARMREIGIAVDVAELNRLSGLFHKELDSLTAEIYAAAGTEFNINSPKQLGDILFDTLGIGTKSRAKKTSTGQRSTKESELEKMKDEHPIIAQVLKYRELSKLVGTYIDTFPNLVKEDGRIHSHFLQAGTTTGRLASRDPNLQNIPTRSEQGRMIRSAFTAEKGYALVAFDYAQIELRIAAFLAEDTELMRIFKAGEDIHTSVAARVFNVDAAEVTKEMRRRAKVINFGIMYGMGVTALRQNLGDGTSRETAQQYLDAYFASFPQLAAYLEDTKTFARRNGYTETPYGRRRYFAGINSTVPFMRAQAERMAINAPIQGMEADVVRIAMVRADDFIEKEGLRDNVRLLLQIHDELIFEIKEGLVSVIAPKLKHILETIV</sequence>
<evidence type="ECO:0000256" key="2">
    <source>
        <dbReference type="ARBA" id="ARBA00012417"/>
    </source>
</evidence>
<dbReference type="InterPro" id="IPR020046">
    <property type="entry name" value="5-3_exonucl_a-hlix_arch_N"/>
</dbReference>
<dbReference type="Pfam" id="PF01367">
    <property type="entry name" value="5_3_exonuc"/>
    <property type="match status" value="1"/>
</dbReference>
<dbReference type="GO" id="GO:0006261">
    <property type="term" value="P:DNA-templated DNA replication"/>
    <property type="evidence" value="ECO:0007669"/>
    <property type="project" value="InterPro"/>
</dbReference>
<organism evidence="13 14">
    <name type="scientific">Candidatus Kaiserbacteria bacterium RIFCSPHIGHO2_02_FULL_49_34</name>
    <dbReference type="NCBI Taxonomy" id="1798491"/>
    <lineage>
        <taxon>Bacteria</taxon>
        <taxon>Candidatus Kaiseribacteriota</taxon>
    </lineage>
</organism>
<evidence type="ECO:0000256" key="1">
    <source>
        <dbReference type="ARBA" id="ARBA00007705"/>
    </source>
</evidence>
<reference evidence="13 14" key="1">
    <citation type="journal article" date="2016" name="Nat. Commun.">
        <title>Thousands of microbial genomes shed light on interconnected biogeochemical processes in an aquifer system.</title>
        <authorList>
            <person name="Anantharaman K."/>
            <person name="Brown C.T."/>
            <person name="Hug L.A."/>
            <person name="Sharon I."/>
            <person name="Castelle C.J."/>
            <person name="Probst A.J."/>
            <person name="Thomas B.C."/>
            <person name="Singh A."/>
            <person name="Wilkins M.J."/>
            <person name="Karaoz U."/>
            <person name="Brodie E.L."/>
            <person name="Williams K.H."/>
            <person name="Hubbard S.S."/>
            <person name="Banfield J.F."/>
        </authorList>
    </citation>
    <scope>NUCLEOTIDE SEQUENCE [LARGE SCALE GENOMIC DNA]</scope>
</reference>
<gene>
    <name evidence="13" type="ORF">A3C87_02580</name>
</gene>
<protein>
    <recommendedName>
        <fullName evidence="2">DNA-directed DNA polymerase</fullName>
        <ecNumber evidence="2">2.7.7.7</ecNumber>
    </recommendedName>
</protein>
<evidence type="ECO:0000256" key="6">
    <source>
        <dbReference type="ARBA" id="ARBA00022763"/>
    </source>
</evidence>
<accession>A0A1F6DJB8</accession>
<dbReference type="SMART" id="SM00475">
    <property type="entry name" value="53EXOc"/>
    <property type="match status" value="1"/>
</dbReference>
<evidence type="ECO:0000256" key="10">
    <source>
        <dbReference type="ARBA" id="ARBA00049244"/>
    </source>
</evidence>
<evidence type="ECO:0000313" key="13">
    <source>
        <dbReference type="EMBL" id="OGG61513.1"/>
    </source>
</evidence>
<dbReference type="Gene3D" id="3.40.50.1010">
    <property type="entry name" value="5'-nuclease"/>
    <property type="match status" value="1"/>
</dbReference>
<dbReference type="InterPro" id="IPR029060">
    <property type="entry name" value="PIN-like_dom_sf"/>
</dbReference>
<evidence type="ECO:0000256" key="4">
    <source>
        <dbReference type="ARBA" id="ARBA00022695"/>
    </source>
</evidence>
<dbReference type="EMBL" id="MFLE01000017">
    <property type="protein sequence ID" value="OGG61513.1"/>
    <property type="molecule type" value="Genomic_DNA"/>
</dbReference>
<dbReference type="PANTHER" id="PTHR10133:SF27">
    <property type="entry name" value="DNA POLYMERASE NU"/>
    <property type="match status" value="1"/>
</dbReference>
<evidence type="ECO:0000259" key="12">
    <source>
        <dbReference type="SMART" id="SM00482"/>
    </source>
</evidence>
<feature type="domain" description="5'-3' exonuclease" evidence="11">
    <location>
        <begin position="5"/>
        <end position="276"/>
    </location>
</feature>
<dbReference type="STRING" id="1798491.A3C87_02580"/>
<dbReference type="SUPFAM" id="SSF56672">
    <property type="entry name" value="DNA/RNA polymerases"/>
    <property type="match status" value="1"/>
</dbReference>
<evidence type="ECO:0000256" key="3">
    <source>
        <dbReference type="ARBA" id="ARBA00022679"/>
    </source>
</evidence>
<dbReference type="InterPro" id="IPR002421">
    <property type="entry name" value="5-3_exonuclease"/>
</dbReference>
<dbReference type="GO" id="GO:0003887">
    <property type="term" value="F:DNA-directed DNA polymerase activity"/>
    <property type="evidence" value="ECO:0007669"/>
    <property type="project" value="UniProtKB-KW"/>
</dbReference>
<dbReference type="FunFam" id="1.10.150.20:FF:000003">
    <property type="entry name" value="DNA polymerase I"/>
    <property type="match status" value="1"/>
</dbReference>
<keyword evidence="5" id="KW-0235">DNA replication</keyword>
<feature type="non-terminal residue" evidence="13">
    <location>
        <position position="762"/>
    </location>
</feature>
<keyword evidence="9" id="KW-0234">DNA repair</keyword>
<dbReference type="GO" id="GO:0006302">
    <property type="term" value="P:double-strand break repair"/>
    <property type="evidence" value="ECO:0007669"/>
    <property type="project" value="TreeGrafter"/>
</dbReference>
<dbReference type="FunFam" id="1.20.1060.10:FF:000001">
    <property type="entry name" value="DNA polymerase I"/>
    <property type="match status" value="1"/>
</dbReference>
<dbReference type="PROSITE" id="PS00447">
    <property type="entry name" value="DNA_POLYMERASE_A"/>
    <property type="match status" value="1"/>
</dbReference>
<evidence type="ECO:0000256" key="9">
    <source>
        <dbReference type="ARBA" id="ARBA00023204"/>
    </source>
</evidence>